<protein>
    <recommendedName>
        <fullName evidence="1">ScoMcrA-like N-terminal head domain-containing protein</fullName>
    </recommendedName>
</protein>
<comment type="caution">
    <text evidence="2">The sequence shown here is derived from an EMBL/GenBank/DDBJ whole genome shotgun (WGS) entry which is preliminary data.</text>
</comment>
<dbReference type="Pfam" id="PF26345">
    <property type="entry name" value="ScoMcrA_N"/>
    <property type="match status" value="1"/>
</dbReference>
<dbReference type="InterPro" id="IPR058807">
    <property type="entry name" value="ScoMcrA_N"/>
</dbReference>
<dbReference type="RefSeq" id="WP_140001464.1">
    <property type="nucleotide sequence ID" value="NZ_VFJE01000055.1"/>
</dbReference>
<dbReference type="InterPro" id="IPR027417">
    <property type="entry name" value="P-loop_NTPase"/>
</dbReference>
<evidence type="ECO:0000313" key="2">
    <source>
        <dbReference type="EMBL" id="TPD67305.1"/>
    </source>
</evidence>
<accession>A0A501Q4L8</accession>
<reference evidence="2 3" key="2">
    <citation type="submission" date="2019-06" db="EMBL/GenBank/DDBJ databases">
        <authorList>
            <person name="Seo Y."/>
        </authorList>
    </citation>
    <scope>NUCLEOTIDE SEQUENCE [LARGE SCALE GENOMIC DNA]</scope>
    <source>
        <strain evidence="2 3">MaA-Y11</strain>
    </source>
</reference>
<dbReference type="Proteomes" id="UP000319175">
    <property type="component" value="Unassembled WGS sequence"/>
</dbReference>
<dbReference type="OrthoDB" id="9781481at2"/>
<evidence type="ECO:0000259" key="1">
    <source>
        <dbReference type="Pfam" id="PF26345"/>
    </source>
</evidence>
<keyword evidence="3" id="KW-1185">Reference proteome</keyword>
<dbReference type="AlphaFoldDB" id="A0A501Q4L8"/>
<dbReference type="Gene3D" id="3.40.50.300">
    <property type="entry name" value="P-loop containing nucleotide triphosphate hydrolases"/>
    <property type="match status" value="1"/>
</dbReference>
<dbReference type="EMBL" id="VFJE01000055">
    <property type="protein sequence ID" value="TPD67305.1"/>
    <property type="molecule type" value="Genomic_DNA"/>
</dbReference>
<gene>
    <name evidence="2" type="ORF">FJA49_13620</name>
</gene>
<sequence length="562" mass="64193">MKIDFTQGELIKAIKQIDSNPDLKRGRHSSRYDLIYKGAKYPPILVLSVANEFKGGKEITLSDFKNNIEIPFKILRDKGFEVKEKSLNNQKDYIEWSKRALSIQTSTKQQYVTSIENLSKIVGYNIFERNNLNEIIDLYEDLLKEQKNKGGKYYEEERPSASLKGWYSASVKTYVDFLKARKEDTNIGNNLNYLLFNQQEFIQSIRNSGLNFDPTIVIRFIASLLTKPFVLLTGLSGSGKTKIAQSFVQWICEDDSQYKIIPVGADWTNREPLLGYPNGLSPEEYILPDSGVLNIIIEASKDENQHKPYFLILDEMNLSHVERYFADFLSVMESEDKIMLYCGTNRKSPEGVYVPPFVDISKNLFIIGTVNIDETTYMFSPKVLDRANTIEFRIDEASIKSFFRQPSTIDLSVLKSKGASTSENFLKLASDNHIVPNDIYADIFVKFFNELKKTGAEFGYRTAFEMLLLMKKLSYIGTFSDNECIDIAVMQKLLPKLHGSRSKIAKVLDALILLCLKDGQSFSIAKNEEISSENILYPITFEKLVRMYKNALDNGFTSYAEA</sequence>
<feature type="domain" description="ScoMcrA-like N-terminal head" evidence="1">
    <location>
        <begin position="28"/>
        <end position="84"/>
    </location>
</feature>
<name>A0A501Q4L8_9FLAO</name>
<evidence type="ECO:0000313" key="3">
    <source>
        <dbReference type="Proteomes" id="UP000319175"/>
    </source>
</evidence>
<dbReference type="SUPFAM" id="SSF52540">
    <property type="entry name" value="P-loop containing nucleoside triphosphate hydrolases"/>
    <property type="match status" value="1"/>
</dbReference>
<proteinExistence type="predicted"/>
<organism evidence="2 3">
    <name type="scientific">Flavobacterium microcysteis</name>
    <dbReference type="NCBI Taxonomy" id="2596891"/>
    <lineage>
        <taxon>Bacteria</taxon>
        <taxon>Pseudomonadati</taxon>
        <taxon>Bacteroidota</taxon>
        <taxon>Flavobacteriia</taxon>
        <taxon>Flavobacteriales</taxon>
        <taxon>Flavobacteriaceae</taxon>
        <taxon>Flavobacterium</taxon>
    </lineage>
</organism>
<reference evidence="2 3" key="1">
    <citation type="submission" date="2019-06" db="EMBL/GenBank/DDBJ databases">
        <title>Flavobacterium sp. MaA-Y11 from geoumgang.</title>
        <authorList>
            <person name="Jeong S."/>
        </authorList>
    </citation>
    <scope>NUCLEOTIDE SEQUENCE [LARGE SCALE GENOMIC DNA]</scope>
    <source>
        <strain evidence="2 3">MaA-Y11</strain>
    </source>
</reference>